<dbReference type="Proteomes" id="UP000785679">
    <property type="component" value="Unassembled WGS sequence"/>
</dbReference>
<name>A0A8J8NX48_HALGN</name>
<gene>
    <name evidence="2" type="ORF">FGO68_gene17733</name>
</gene>
<accession>A0A8J8NX48</accession>
<comment type="caution">
    <text evidence="2">The sequence shown here is derived from an EMBL/GenBank/DDBJ whole genome shotgun (WGS) entry which is preliminary data.</text>
</comment>
<sequence length="154" mass="17864">MNHRLLMMIQHTRSVVVNLDNLACNEDTSLTFTEHDHSQRETITTNRDGFMPSSLKGSTSEPSYHMVCLNDEKKPRSDLTLWKVSSLFENQSMQDYTVQRYGIPCTGCQPDFQVNRESEPSFRACYLSDQLKEKIQTLPGTSRSHFPPYFDQEY</sequence>
<evidence type="ECO:0000313" key="2">
    <source>
        <dbReference type="EMBL" id="TNV83217.1"/>
    </source>
</evidence>
<organism evidence="2 3">
    <name type="scientific">Halteria grandinella</name>
    <dbReference type="NCBI Taxonomy" id="5974"/>
    <lineage>
        <taxon>Eukaryota</taxon>
        <taxon>Sar</taxon>
        <taxon>Alveolata</taxon>
        <taxon>Ciliophora</taxon>
        <taxon>Intramacronucleata</taxon>
        <taxon>Spirotrichea</taxon>
        <taxon>Stichotrichia</taxon>
        <taxon>Sporadotrichida</taxon>
        <taxon>Halteriidae</taxon>
        <taxon>Halteria</taxon>
    </lineage>
</organism>
<reference evidence="2" key="1">
    <citation type="submission" date="2019-06" db="EMBL/GenBank/DDBJ databases">
        <authorList>
            <person name="Zheng W."/>
        </authorList>
    </citation>
    <scope>NUCLEOTIDE SEQUENCE</scope>
    <source>
        <strain evidence="2">QDHG01</strain>
    </source>
</reference>
<keyword evidence="3" id="KW-1185">Reference proteome</keyword>
<protein>
    <submittedName>
        <fullName evidence="2">Uncharacterized protein</fullName>
    </submittedName>
</protein>
<dbReference type="EMBL" id="RRYP01004048">
    <property type="protein sequence ID" value="TNV83217.1"/>
    <property type="molecule type" value="Genomic_DNA"/>
</dbReference>
<feature type="region of interest" description="Disordered" evidence="1">
    <location>
        <begin position="36"/>
        <end position="58"/>
    </location>
</feature>
<proteinExistence type="predicted"/>
<evidence type="ECO:0000256" key="1">
    <source>
        <dbReference type="SAM" id="MobiDB-lite"/>
    </source>
</evidence>
<dbReference type="AlphaFoldDB" id="A0A8J8NX48"/>
<evidence type="ECO:0000313" key="3">
    <source>
        <dbReference type="Proteomes" id="UP000785679"/>
    </source>
</evidence>